<dbReference type="EMBL" id="JAAMFI010000001">
    <property type="protein sequence ID" value="MBS9334730.1"/>
    <property type="molecule type" value="Genomic_DNA"/>
</dbReference>
<name>A0ABS5QQF9_9LACO</name>
<feature type="transmembrane region" description="Helical" evidence="1">
    <location>
        <begin position="33"/>
        <end position="57"/>
    </location>
</feature>
<keyword evidence="3" id="KW-1185">Reference proteome</keyword>
<organism evidence="2 3">
    <name type="scientific">Fructobacillus papyriferae</name>
    <dbReference type="NCBI Taxonomy" id="2713171"/>
    <lineage>
        <taxon>Bacteria</taxon>
        <taxon>Bacillati</taxon>
        <taxon>Bacillota</taxon>
        <taxon>Bacilli</taxon>
        <taxon>Lactobacillales</taxon>
        <taxon>Lactobacillaceae</taxon>
        <taxon>Fructobacillus</taxon>
    </lineage>
</organism>
<dbReference type="Proteomes" id="UP001519418">
    <property type="component" value="Unassembled WGS sequence"/>
</dbReference>
<reference evidence="2 3" key="1">
    <citation type="submission" date="2020-02" db="EMBL/GenBank/DDBJ databases">
        <title>Fructobacillus sp. isolated from paper mulberry of Taiwan.</title>
        <authorList>
            <person name="Lin S.-T."/>
        </authorList>
    </citation>
    <scope>NUCLEOTIDE SEQUENCE [LARGE SCALE GENOMIC DNA]</scope>
    <source>
        <strain evidence="2 3">M1-10</strain>
    </source>
</reference>
<keyword evidence="1" id="KW-0472">Membrane</keyword>
<dbReference type="Gene3D" id="2.30.110.10">
    <property type="entry name" value="Electron Transport, Fmn-binding Protein, Chain A"/>
    <property type="match status" value="1"/>
</dbReference>
<accession>A0ABS5QQF9</accession>
<dbReference type="SUPFAM" id="SSF50475">
    <property type="entry name" value="FMN-binding split barrel"/>
    <property type="match status" value="1"/>
</dbReference>
<dbReference type="InterPro" id="IPR012349">
    <property type="entry name" value="Split_barrel_FMN-bd"/>
</dbReference>
<sequence>MYPKRFIQLFIIFFVTVTLSFLLLNALQIHNLFLQIALVTVVGYLILVLPLTVLTVLKQKKKFAKSGNGQAGPLQEALSKLPNMVSLATKGADGAVANTLIAFKPSLQEENVWYLVSDPKTKKVQDIKENERVALTTWFGPATLRLHSNQVVANTFEGVKAVELIHENPEILELNENAGNLTVIQLRFSSIVMESAKGPARILSDWSK</sequence>
<feature type="transmembrane region" description="Helical" evidence="1">
    <location>
        <begin position="7"/>
        <end position="27"/>
    </location>
</feature>
<gene>
    <name evidence="2" type="ORF">G6R27_01595</name>
</gene>
<comment type="caution">
    <text evidence="2">The sequence shown here is derived from an EMBL/GenBank/DDBJ whole genome shotgun (WGS) entry which is preliminary data.</text>
</comment>
<evidence type="ECO:0000313" key="3">
    <source>
        <dbReference type="Proteomes" id="UP001519418"/>
    </source>
</evidence>
<proteinExistence type="predicted"/>
<keyword evidence="1" id="KW-0812">Transmembrane</keyword>
<keyword evidence="1" id="KW-1133">Transmembrane helix</keyword>
<evidence type="ECO:0000313" key="2">
    <source>
        <dbReference type="EMBL" id="MBS9334730.1"/>
    </source>
</evidence>
<dbReference type="RefSeq" id="WP_213819337.1">
    <property type="nucleotide sequence ID" value="NZ_JAAMFI010000001.1"/>
</dbReference>
<evidence type="ECO:0000256" key="1">
    <source>
        <dbReference type="SAM" id="Phobius"/>
    </source>
</evidence>
<protein>
    <submittedName>
        <fullName evidence="2">Pyridoxamine 5'-phosphate oxidase family protein</fullName>
    </submittedName>
</protein>